<accession>W7I9C4</accession>
<dbReference type="OrthoDB" id="5370621at2759"/>
<feature type="compositionally biased region" description="Polar residues" evidence="2">
    <location>
        <begin position="103"/>
        <end position="119"/>
    </location>
</feature>
<keyword evidence="5" id="KW-1185">Reference proteome</keyword>
<keyword evidence="3" id="KW-0472">Membrane</keyword>
<dbReference type="EMBL" id="KI966425">
    <property type="protein sequence ID" value="EWC45640.1"/>
    <property type="molecule type" value="Genomic_DNA"/>
</dbReference>
<keyword evidence="3" id="KW-0812">Transmembrane</keyword>
<feature type="transmembrane region" description="Helical" evidence="3">
    <location>
        <begin position="53"/>
        <end position="75"/>
    </location>
</feature>
<dbReference type="Proteomes" id="UP000024837">
    <property type="component" value="Unassembled WGS sequence"/>
</dbReference>
<gene>
    <name evidence="4" type="ORF">DRE_05201</name>
</gene>
<protein>
    <submittedName>
        <fullName evidence="4">Uncharacterized protein</fullName>
    </submittedName>
</protein>
<reference evidence="4 5" key="1">
    <citation type="submission" date="2013-05" db="EMBL/GenBank/DDBJ databases">
        <title>Drechslerella stenobrocha genome reveals carnivorous origination and mechanical trapping mechanism of predatory fungi.</title>
        <authorList>
            <person name="Liu X."/>
            <person name="Zhang W."/>
            <person name="Liu K."/>
        </authorList>
    </citation>
    <scope>NUCLEOTIDE SEQUENCE [LARGE SCALE GENOMIC DNA]</scope>
    <source>
        <strain evidence="4 5">248</strain>
    </source>
</reference>
<organism evidence="4 5">
    <name type="scientific">Drechslerella stenobrocha 248</name>
    <dbReference type="NCBI Taxonomy" id="1043628"/>
    <lineage>
        <taxon>Eukaryota</taxon>
        <taxon>Fungi</taxon>
        <taxon>Dikarya</taxon>
        <taxon>Ascomycota</taxon>
        <taxon>Pezizomycotina</taxon>
        <taxon>Orbiliomycetes</taxon>
        <taxon>Orbiliales</taxon>
        <taxon>Orbiliaceae</taxon>
        <taxon>Drechslerella</taxon>
    </lineage>
</organism>
<dbReference type="AlphaFoldDB" id="W7I9C4"/>
<evidence type="ECO:0000313" key="4">
    <source>
        <dbReference type="EMBL" id="EWC45640.1"/>
    </source>
</evidence>
<dbReference type="HOGENOM" id="CLU_1245329_0_0_1"/>
<evidence type="ECO:0000313" key="5">
    <source>
        <dbReference type="Proteomes" id="UP000024837"/>
    </source>
</evidence>
<sequence length="222" mass="25211">MAPDWTKSEKLKASASCEAALPGDENSLSLPTTHSENTAPCWVGLLRTISDRIILPIVALSLSTPVISHAICLIGSRVLKRKMDKEADQMMSAARSYNHTRDSGFTNFHSTSTSMPTISKQEKKRQMAEVRAGMKRRKREAKLERKLLNKERKMLKRYMRNAREIDEADSSGDDEGRKVKAVPMRKVRMYRSAVHIRMWFMARMERFGPTTRSLKQPTQAGG</sequence>
<keyword evidence="1" id="KW-0175">Coiled coil</keyword>
<name>W7I9C4_9PEZI</name>
<feature type="coiled-coil region" evidence="1">
    <location>
        <begin position="131"/>
        <end position="168"/>
    </location>
</feature>
<feature type="region of interest" description="Disordered" evidence="2">
    <location>
        <begin position="102"/>
        <end position="125"/>
    </location>
</feature>
<proteinExistence type="predicted"/>
<evidence type="ECO:0000256" key="1">
    <source>
        <dbReference type="SAM" id="Coils"/>
    </source>
</evidence>
<evidence type="ECO:0000256" key="3">
    <source>
        <dbReference type="SAM" id="Phobius"/>
    </source>
</evidence>
<keyword evidence="3" id="KW-1133">Transmembrane helix</keyword>
<evidence type="ECO:0000256" key="2">
    <source>
        <dbReference type="SAM" id="MobiDB-lite"/>
    </source>
</evidence>